<accession>X0XU43</accession>
<dbReference type="InterPro" id="IPR036866">
    <property type="entry name" value="RibonucZ/Hydroxyglut_hydro"/>
</dbReference>
<organism evidence="2">
    <name type="scientific">marine sediment metagenome</name>
    <dbReference type="NCBI Taxonomy" id="412755"/>
    <lineage>
        <taxon>unclassified sequences</taxon>
        <taxon>metagenomes</taxon>
        <taxon>ecological metagenomes</taxon>
    </lineage>
</organism>
<dbReference type="PANTHER" id="PTHR43546">
    <property type="entry name" value="UPF0173 METAL-DEPENDENT HYDROLASE MJ1163-RELATED"/>
    <property type="match status" value="1"/>
</dbReference>
<protein>
    <recommendedName>
        <fullName evidence="1">Metallo-beta-lactamase domain-containing protein</fullName>
    </recommendedName>
</protein>
<dbReference type="EMBL" id="BARS01044681">
    <property type="protein sequence ID" value="GAG38812.1"/>
    <property type="molecule type" value="Genomic_DNA"/>
</dbReference>
<gene>
    <name evidence="2" type="ORF">S01H1_67462</name>
</gene>
<dbReference type="Gene3D" id="3.60.15.10">
    <property type="entry name" value="Ribonuclease Z/Hydroxyacylglutathione hydrolase-like"/>
    <property type="match status" value="1"/>
</dbReference>
<reference evidence="2" key="1">
    <citation type="journal article" date="2014" name="Front. Microbiol.">
        <title>High frequency of phylogenetically diverse reductive dehalogenase-homologous genes in deep subseafloor sedimentary metagenomes.</title>
        <authorList>
            <person name="Kawai M."/>
            <person name="Futagami T."/>
            <person name="Toyoda A."/>
            <person name="Takaki Y."/>
            <person name="Nishi S."/>
            <person name="Hori S."/>
            <person name="Arai W."/>
            <person name="Tsubouchi T."/>
            <person name="Morono Y."/>
            <person name="Uchiyama I."/>
            <person name="Ito T."/>
            <person name="Fujiyama A."/>
            <person name="Inagaki F."/>
            <person name="Takami H."/>
        </authorList>
    </citation>
    <scope>NUCLEOTIDE SEQUENCE</scope>
    <source>
        <strain evidence="2">Expedition CK06-06</strain>
    </source>
</reference>
<dbReference type="SUPFAM" id="SSF56281">
    <property type="entry name" value="Metallo-hydrolase/oxidoreductase"/>
    <property type="match status" value="1"/>
</dbReference>
<evidence type="ECO:0000259" key="1">
    <source>
        <dbReference type="Pfam" id="PF12706"/>
    </source>
</evidence>
<evidence type="ECO:0000313" key="2">
    <source>
        <dbReference type="EMBL" id="GAG38812.1"/>
    </source>
</evidence>
<dbReference type="InterPro" id="IPR050114">
    <property type="entry name" value="UPF0173_UPF0282_UlaG_hydrolase"/>
</dbReference>
<feature type="domain" description="Metallo-beta-lactamase" evidence="1">
    <location>
        <begin position="9"/>
        <end position="155"/>
    </location>
</feature>
<dbReference type="InterPro" id="IPR001279">
    <property type="entry name" value="Metallo-B-lactamas"/>
</dbReference>
<proteinExistence type="predicted"/>
<name>X0XU43_9ZZZZ</name>
<dbReference type="Pfam" id="PF12706">
    <property type="entry name" value="Lactamase_B_2"/>
    <property type="match status" value="1"/>
</dbReference>
<comment type="caution">
    <text evidence="2">The sequence shown here is derived from an EMBL/GenBank/DDBJ whole genome shotgun (WGS) entry which is preliminary data.</text>
</comment>
<sequence length="181" mass="20031">PFKITVPLKVDIVLITHPHYDHCSLEDIEKVVKEDTVVIAPPDCTSKFVRNEKGNLKIITPGKIIEIGDIKIQAVPAYNTNKTFHPKENEWCGYIIAINNKIIYHAGDTDLIPEMDKIQADIALLPIGGTYTMNAEEAAQAAQKVKAKVVIPCHYTKGIAGSPEDAERLKQLLPDKVIIPD</sequence>
<dbReference type="PANTHER" id="PTHR43546:SF8">
    <property type="entry name" value="METALLO-BETA-LACTAMASE DOMAIN-CONTAINING PROTEIN"/>
    <property type="match status" value="1"/>
</dbReference>
<feature type="non-terminal residue" evidence="2">
    <location>
        <position position="1"/>
    </location>
</feature>
<dbReference type="AlphaFoldDB" id="X0XU43"/>